<accession>A0AAD7D634</accession>
<evidence type="ECO:0000313" key="2">
    <source>
        <dbReference type="EMBL" id="KAJ7681287.1"/>
    </source>
</evidence>
<comment type="caution">
    <text evidence="2">The sequence shown here is derived from an EMBL/GenBank/DDBJ whole genome shotgun (WGS) entry which is preliminary data.</text>
</comment>
<name>A0AAD7D634_MYCRO</name>
<dbReference type="AlphaFoldDB" id="A0AAD7D634"/>
<proteinExistence type="predicted"/>
<sequence>MPNPEMSLPRPTPTSKTLREQFSPGGYLHDGTSDTQVFGFSASQSRAAGRVASPPPQYPSDFDLEQTKCRGYSQGDPANPYNADYQVYSATSPEHTKRHFARTELSPITDNHPRPVPEAPPPKRRHREVDHPTPTIAVCEGDHPIPTVAVRKTDPPTLTVAIREDDPPTTATAKERHVERLANLLCGPAYANGRNFPDFPLLKMFGGTRIYEKILSPDTIQEVSSEEKAFVTQFFEACWHSDAPDAMPRTYKLYNAPNAVQLEYLAVFIELVKHLPLFMHTIMDVDRADTMVLTLESMGRIIHAMQILTGVQRRAEMEIAP</sequence>
<gene>
    <name evidence="2" type="ORF">B0H17DRAFT_1138582</name>
</gene>
<reference evidence="2" key="1">
    <citation type="submission" date="2023-03" db="EMBL/GenBank/DDBJ databases">
        <title>Massive genome expansion in bonnet fungi (Mycena s.s.) driven by repeated elements and novel gene families across ecological guilds.</title>
        <authorList>
            <consortium name="Lawrence Berkeley National Laboratory"/>
            <person name="Harder C.B."/>
            <person name="Miyauchi S."/>
            <person name="Viragh M."/>
            <person name="Kuo A."/>
            <person name="Thoen E."/>
            <person name="Andreopoulos B."/>
            <person name="Lu D."/>
            <person name="Skrede I."/>
            <person name="Drula E."/>
            <person name="Henrissat B."/>
            <person name="Morin E."/>
            <person name="Kohler A."/>
            <person name="Barry K."/>
            <person name="LaButti K."/>
            <person name="Morin E."/>
            <person name="Salamov A."/>
            <person name="Lipzen A."/>
            <person name="Mereny Z."/>
            <person name="Hegedus B."/>
            <person name="Baldrian P."/>
            <person name="Stursova M."/>
            <person name="Weitz H."/>
            <person name="Taylor A."/>
            <person name="Grigoriev I.V."/>
            <person name="Nagy L.G."/>
            <person name="Martin F."/>
            <person name="Kauserud H."/>
        </authorList>
    </citation>
    <scope>NUCLEOTIDE SEQUENCE</scope>
    <source>
        <strain evidence="2">CBHHK067</strain>
    </source>
</reference>
<evidence type="ECO:0000256" key="1">
    <source>
        <dbReference type="SAM" id="MobiDB-lite"/>
    </source>
</evidence>
<organism evidence="2 3">
    <name type="scientific">Mycena rosella</name>
    <name type="common">Pink bonnet</name>
    <name type="synonym">Agaricus rosellus</name>
    <dbReference type="NCBI Taxonomy" id="1033263"/>
    <lineage>
        <taxon>Eukaryota</taxon>
        <taxon>Fungi</taxon>
        <taxon>Dikarya</taxon>
        <taxon>Basidiomycota</taxon>
        <taxon>Agaricomycotina</taxon>
        <taxon>Agaricomycetes</taxon>
        <taxon>Agaricomycetidae</taxon>
        <taxon>Agaricales</taxon>
        <taxon>Marasmiineae</taxon>
        <taxon>Mycenaceae</taxon>
        <taxon>Mycena</taxon>
    </lineage>
</organism>
<keyword evidence="3" id="KW-1185">Reference proteome</keyword>
<protein>
    <submittedName>
        <fullName evidence="2">Uncharacterized protein</fullName>
    </submittedName>
</protein>
<feature type="region of interest" description="Disordered" evidence="1">
    <location>
        <begin position="107"/>
        <end position="129"/>
    </location>
</feature>
<dbReference type="Proteomes" id="UP001221757">
    <property type="component" value="Unassembled WGS sequence"/>
</dbReference>
<dbReference type="EMBL" id="JARKIE010000120">
    <property type="protein sequence ID" value="KAJ7681287.1"/>
    <property type="molecule type" value="Genomic_DNA"/>
</dbReference>
<evidence type="ECO:0000313" key="3">
    <source>
        <dbReference type="Proteomes" id="UP001221757"/>
    </source>
</evidence>
<feature type="region of interest" description="Disordered" evidence="1">
    <location>
        <begin position="1"/>
        <end position="36"/>
    </location>
</feature>